<dbReference type="Proteomes" id="UP000675379">
    <property type="component" value="Unassembled WGS sequence"/>
</dbReference>
<dbReference type="EMBL" id="JAGSCS010000039">
    <property type="protein sequence ID" value="MBR0577462.1"/>
    <property type="molecule type" value="Genomic_DNA"/>
</dbReference>
<evidence type="ECO:0000256" key="4">
    <source>
        <dbReference type="ARBA" id="ARBA00023125"/>
    </source>
</evidence>
<dbReference type="PANTHER" id="PTHR30349:SF81">
    <property type="entry name" value="TYROSINE RECOMBINASE XERC"/>
    <property type="match status" value="1"/>
</dbReference>
<dbReference type="InterPro" id="IPR011010">
    <property type="entry name" value="DNA_brk_join_enz"/>
</dbReference>
<dbReference type="GO" id="GO:0015074">
    <property type="term" value="P:DNA integration"/>
    <property type="evidence" value="ECO:0007669"/>
    <property type="project" value="UniProtKB-KW"/>
</dbReference>
<dbReference type="PROSITE" id="PS51898">
    <property type="entry name" value="TYR_RECOMBINASE"/>
    <property type="match status" value="1"/>
</dbReference>
<dbReference type="GO" id="GO:0006310">
    <property type="term" value="P:DNA recombination"/>
    <property type="evidence" value="ECO:0007669"/>
    <property type="project" value="UniProtKB-KW"/>
</dbReference>
<keyword evidence="3" id="KW-0229">DNA integration</keyword>
<keyword evidence="10" id="KW-1185">Reference proteome</keyword>
<dbReference type="Pfam" id="PF02899">
    <property type="entry name" value="Phage_int_SAM_1"/>
    <property type="match status" value="1"/>
</dbReference>
<dbReference type="SUPFAM" id="SSF47823">
    <property type="entry name" value="lambda integrase-like, N-terminal domain"/>
    <property type="match status" value="1"/>
</dbReference>
<organism evidence="9 10">
    <name type="scientific">Proteiniclasticum sediminis</name>
    <dbReference type="NCBI Taxonomy" id="2804028"/>
    <lineage>
        <taxon>Bacteria</taxon>
        <taxon>Bacillati</taxon>
        <taxon>Bacillota</taxon>
        <taxon>Clostridia</taxon>
        <taxon>Eubacteriales</taxon>
        <taxon>Clostridiaceae</taxon>
        <taxon>Proteiniclasticum</taxon>
    </lineage>
</organism>
<dbReference type="PROSITE" id="PS51900">
    <property type="entry name" value="CB"/>
    <property type="match status" value="1"/>
</dbReference>
<dbReference type="CDD" id="cd01182">
    <property type="entry name" value="INT_RitC_C_like"/>
    <property type="match status" value="1"/>
</dbReference>
<evidence type="ECO:0000256" key="6">
    <source>
        <dbReference type="PROSITE-ProRule" id="PRU01248"/>
    </source>
</evidence>
<feature type="domain" description="Tyr recombinase" evidence="7">
    <location>
        <begin position="121"/>
        <end position="311"/>
    </location>
</feature>
<dbReference type="Gene3D" id="1.10.443.10">
    <property type="entry name" value="Intergrase catalytic core"/>
    <property type="match status" value="1"/>
</dbReference>
<keyword evidence="5" id="KW-0233">DNA recombination</keyword>
<protein>
    <submittedName>
        <fullName evidence="9">Tyrosine-type recombinase/integrase</fullName>
    </submittedName>
</protein>
<feature type="domain" description="Core-binding (CB)" evidence="8">
    <location>
        <begin position="4"/>
        <end position="97"/>
    </location>
</feature>
<evidence type="ECO:0000313" key="9">
    <source>
        <dbReference type="EMBL" id="MBR0577462.1"/>
    </source>
</evidence>
<keyword evidence="4 6" id="KW-0238">DNA-binding</keyword>
<dbReference type="Gene3D" id="1.10.150.130">
    <property type="match status" value="1"/>
</dbReference>
<dbReference type="GO" id="GO:0003677">
    <property type="term" value="F:DNA binding"/>
    <property type="evidence" value="ECO:0007669"/>
    <property type="project" value="UniProtKB-UniRule"/>
</dbReference>
<comment type="similarity">
    <text evidence="2">Belongs to the 'phage' integrase family.</text>
</comment>
<sequence length="340" mass="38946">MISTDFSRYLTKFLGSYLSGQRNVSPNTIKSYSDTFRLFLQYCQNVVGITPEKLTMKLFSSSLIKGYLDWLESERKYAISSRNQRLACIHAFVRFVQTEVPETLFELQRILGIPLKKAAHASISYLTADSMSALLKAPDTTTKQGRRDLMILTLLYDSGARVQELIDLSVCDVRTDKPATITLHGKGRKVRTVPLMSHTTDMLIGYLKEQNLFERSEKRNLPVFTNSRKERLSRVGIAYILDKYFALAKANSENVFPDRISPHVLRHSKAMHMLQSNINLIYIRDFLGHVSVTTTEIYAKADVEVKRNALESAYVKAEIPEQSEWIDDKSLMEWLKNLCK</sequence>
<gene>
    <name evidence="9" type="ORF">KCG48_14215</name>
</gene>
<name>A0A941CRN4_9CLOT</name>
<evidence type="ECO:0000256" key="3">
    <source>
        <dbReference type="ARBA" id="ARBA00022908"/>
    </source>
</evidence>
<evidence type="ECO:0000256" key="1">
    <source>
        <dbReference type="ARBA" id="ARBA00003283"/>
    </source>
</evidence>
<dbReference type="InterPro" id="IPR004107">
    <property type="entry name" value="Integrase_SAM-like_N"/>
</dbReference>
<comment type="function">
    <text evidence="1">Site-specific tyrosine recombinase, which acts by catalyzing the cutting and rejoining of the recombining DNA molecules.</text>
</comment>
<evidence type="ECO:0000256" key="2">
    <source>
        <dbReference type="ARBA" id="ARBA00008857"/>
    </source>
</evidence>
<dbReference type="InterPro" id="IPR002104">
    <property type="entry name" value="Integrase_catalytic"/>
</dbReference>
<dbReference type="InterPro" id="IPR010998">
    <property type="entry name" value="Integrase_recombinase_N"/>
</dbReference>
<evidence type="ECO:0000256" key="5">
    <source>
        <dbReference type="ARBA" id="ARBA00023172"/>
    </source>
</evidence>
<dbReference type="AlphaFoldDB" id="A0A941CRN4"/>
<proteinExistence type="inferred from homology"/>
<dbReference type="Pfam" id="PF00589">
    <property type="entry name" value="Phage_integrase"/>
    <property type="match status" value="1"/>
</dbReference>
<dbReference type="RefSeq" id="WP_211802853.1">
    <property type="nucleotide sequence ID" value="NZ_JAGSCS010000039.1"/>
</dbReference>
<dbReference type="InterPro" id="IPR013762">
    <property type="entry name" value="Integrase-like_cat_sf"/>
</dbReference>
<dbReference type="InterPro" id="IPR050090">
    <property type="entry name" value="Tyrosine_recombinase_XerCD"/>
</dbReference>
<dbReference type="InterPro" id="IPR044068">
    <property type="entry name" value="CB"/>
</dbReference>
<evidence type="ECO:0000313" key="10">
    <source>
        <dbReference type="Proteomes" id="UP000675379"/>
    </source>
</evidence>
<dbReference type="SUPFAM" id="SSF56349">
    <property type="entry name" value="DNA breaking-rejoining enzymes"/>
    <property type="match status" value="1"/>
</dbReference>
<comment type="caution">
    <text evidence="9">The sequence shown here is derived from an EMBL/GenBank/DDBJ whole genome shotgun (WGS) entry which is preliminary data.</text>
</comment>
<reference evidence="9" key="1">
    <citation type="submission" date="2021-04" db="EMBL/GenBank/DDBJ databases">
        <title>Proteiniclasticum sedimins sp. nov., an obligate anaerobic bacterium isolated from anaerobic sludge.</title>
        <authorList>
            <person name="Liu J."/>
        </authorList>
    </citation>
    <scope>NUCLEOTIDE SEQUENCE</scope>
    <source>
        <strain evidence="9">BAD-10</strain>
    </source>
</reference>
<dbReference type="PANTHER" id="PTHR30349">
    <property type="entry name" value="PHAGE INTEGRASE-RELATED"/>
    <property type="match status" value="1"/>
</dbReference>
<evidence type="ECO:0000259" key="8">
    <source>
        <dbReference type="PROSITE" id="PS51900"/>
    </source>
</evidence>
<accession>A0A941CRN4</accession>
<evidence type="ECO:0000259" key="7">
    <source>
        <dbReference type="PROSITE" id="PS51898"/>
    </source>
</evidence>